<evidence type="ECO:0000313" key="2">
    <source>
        <dbReference type="Proteomes" id="UP000315289"/>
    </source>
</evidence>
<reference evidence="1 2" key="1">
    <citation type="journal article" date="2019" name="Front. Microbiol.">
        <title>Ammonia Oxidation by the Arctic Terrestrial Thaumarchaeote Candidatus Nitrosocosmicus arcticus Is Stimulated by Increasing Temperatures.</title>
        <authorList>
            <person name="Alves R.J.E."/>
            <person name="Kerou M."/>
            <person name="Zappe A."/>
            <person name="Bittner R."/>
            <person name="Abby S.S."/>
            <person name="Schmidt H.A."/>
            <person name="Pfeifer K."/>
            <person name="Schleper C."/>
        </authorList>
    </citation>
    <scope>NUCLEOTIDE SEQUENCE [LARGE SCALE GENOMIC DNA]</scope>
    <source>
        <strain evidence="1 2">Kfb</strain>
    </source>
</reference>
<protein>
    <recommendedName>
        <fullName evidence="3">Anti-sigma factor</fullName>
    </recommendedName>
</protein>
<organism evidence="1 2">
    <name type="scientific">Candidatus Nitrosocosmicus arcticus</name>
    <dbReference type="NCBI Taxonomy" id="2035267"/>
    <lineage>
        <taxon>Archaea</taxon>
        <taxon>Nitrososphaerota</taxon>
        <taxon>Nitrososphaeria</taxon>
        <taxon>Nitrososphaerales</taxon>
        <taxon>Nitrososphaeraceae</taxon>
        <taxon>Candidatus Nitrosocosmicus</taxon>
    </lineage>
</organism>
<dbReference type="AlphaFoldDB" id="A0A557SZ88"/>
<gene>
    <name evidence="1" type="ORF">NARC_10336</name>
</gene>
<accession>A0A557SZ88</accession>
<sequence length="147" mass="15757">MIKTKITLVLIVIATLFSMTTANFQPLKAEPVTMDINKAEDPGPGFGSEKLGTLSIDTQDKTVDLSVNLTAVPKQDKVFEAWLVDADGSNYKLSLGAIDGSSLKVSDHMVNPYTYTEFIITEEPIDDADPNAAGTYGGAELQAPFGQ</sequence>
<keyword evidence="2" id="KW-1185">Reference proteome</keyword>
<dbReference type="OrthoDB" id="8100at2157"/>
<dbReference type="EMBL" id="VOAH01000001">
    <property type="protein sequence ID" value="TVP41930.1"/>
    <property type="molecule type" value="Genomic_DNA"/>
</dbReference>
<evidence type="ECO:0000313" key="1">
    <source>
        <dbReference type="EMBL" id="TVP41930.1"/>
    </source>
</evidence>
<name>A0A557SZ88_9ARCH</name>
<dbReference type="RefSeq" id="WP_144728446.1">
    <property type="nucleotide sequence ID" value="NZ_ML675578.1"/>
</dbReference>
<proteinExistence type="predicted"/>
<dbReference type="Proteomes" id="UP000315289">
    <property type="component" value="Unassembled WGS sequence"/>
</dbReference>
<comment type="caution">
    <text evidence="1">The sequence shown here is derived from an EMBL/GenBank/DDBJ whole genome shotgun (WGS) entry which is preliminary data.</text>
</comment>
<evidence type="ECO:0008006" key="3">
    <source>
        <dbReference type="Google" id="ProtNLM"/>
    </source>
</evidence>